<evidence type="ECO:0000313" key="2">
    <source>
        <dbReference type="EMBL" id="EKD14247.1"/>
    </source>
</evidence>
<proteinExistence type="predicted"/>
<feature type="region of interest" description="Disordered" evidence="1">
    <location>
        <begin position="149"/>
        <end position="176"/>
    </location>
</feature>
<dbReference type="EMBL" id="JH921446">
    <property type="protein sequence ID" value="EKD14247.1"/>
    <property type="molecule type" value="Genomic_DNA"/>
</dbReference>
<keyword evidence="3" id="KW-1185">Reference proteome</keyword>
<dbReference type="HOGENOM" id="CLU_1245619_0_0_1"/>
<reference evidence="2 3" key="1">
    <citation type="journal article" date="2012" name="BMC Genomics">
        <title>Sequencing the genome of Marssonina brunnea reveals fungus-poplar co-evolution.</title>
        <authorList>
            <person name="Zhu S."/>
            <person name="Cao Y.-Z."/>
            <person name="Jiang C."/>
            <person name="Tan B.-Y."/>
            <person name="Wang Z."/>
            <person name="Feng S."/>
            <person name="Zhang L."/>
            <person name="Su X.-H."/>
            <person name="Brejova B."/>
            <person name="Vinar T."/>
            <person name="Xu M."/>
            <person name="Wang M.-X."/>
            <person name="Zhang S.-G."/>
            <person name="Huang M.-R."/>
            <person name="Wu R."/>
            <person name="Zhou Y."/>
        </authorList>
    </citation>
    <scope>NUCLEOTIDE SEQUENCE [LARGE SCALE GENOMIC DNA]</scope>
    <source>
        <strain evidence="2 3">MB_m1</strain>
    </source>
</reference>
<dbReference type="Proteomes" id="UP000006753">
    <property type="component" value="Unassembled WGS sequence"/>
</dbReference>
<feature type="compositionally biased region" description="Gly residues" evidence="1">
    <location>
        <begin position="153"/>
        <end position="166"/>
    </location>
</feature>
<dbReference type="InParanoid" id="K1WPI0"/>
<organism evidence="2 3">
    <name type="scientific">Marssonina brunnea f. sp. multigermtubi (strain MB_m1)</name>
    <name type="common">Marssonina leaf spot fungus</name>
    <dbReference type="NCBI Taxonomy" id="1072389"/>
    <lineage>
        <taxon>Eukaryota</taxon>
        <taxon>Fungi</taxon>
        <taxon>Dikarya</taxon>
        <taxon>Ascomycota</taxon>
        <taxon>Pezizomycotina</taxon>
        <taxon>Leotiomycetes</taxon>
        <taxon>Helotiales</taxon>
        <taxon>Drepanopezizaceae</taxon>
        <taxon>Drepanopeziza</taxon>
    </lineage>
</organism>
<evidence type="ECO:0000256" key="1">
    <source>
        <dbReference type="SAM" id="MobiDB-lite"/>
    </source>
</evidence>
<sequence length="222" mass="24016">MSPILEYNGCRIDEGAWERKFDLKGKGTDLNELFQEDHEDWTSDTSALASRPCCRELWRHLLLNGVLIKPAANGILHQKVLIDVLMNLDPIKWTLVLDIHEEPSMKKIEKEKNDKDNVVTQTPPPLDPNGYISRWNPPNPSGGAAGLYAPLGGNNGGNNGGNGPAGTFGPPPGPPPNAPPPSLVVVVVVAVAQLNPLLEPLLPPPPLVWQQVSSLKEVTASF</sequence>
<protein>
    <submittedName>
        <fullName evidence="2">Uncharacterized protein</fullName>
    </submittedName>
</protein>
<accession>K1WPI0</accession>
<dbReference type="KEGG" id="mbe:MBM_07477"/>
<gene>
    <name evidence="2" type="ORF">MBM_07477</name>
</gene>
<feature type="region of interest" description="Disordered" evidence="1">
    <location>
        <begin position="111"/>
        <end position="131"/>
    </location>
</feature>
<evidence type="ECO:0000313" key="3">
    <source>
        <dbReference type="Proteomes" id="UP000006753"/>
    </source>
</evidence>
<name>K1WPI0_MARBU</name>
<dbReference type="AlphaFoldDB" id="K1WPI0"/>